<evidence type="ECO:0000259" key="1">
    <source>
        <dbReference type="Pfam" id="PF07654"/>
    </source>
</evidence>
<dbReference type="InterPro" id="IPR036179">
    <property type="entry name" value="Ig-like_dom_sf"/>
</dbReference>
<dbReference type="InterPro" id="IPR013783">
    <property type="entry name" value="Ig-like_fold"/>
</dbReference>
<dbReference type="Ensembl" id="ENSGAGT00000003047.1">
    <property type="protein sequence ID" value="ENSGAGP00000002659.1"/>
    <property type="gene ID" value="ENSGAGG00000002139.1"/>
</dbReference>
<reference evidence="2" key="2">
    <citation type="submission" date="2025-08" db="UniProtKB">
        <authorList>
            <consortium name="Ensembl"/>
        </authorList>
    </citation>
    <scope>IDENTIFICATION</scope>
</reference>
<dbReference type="SUPFAM" id="SSF48726">
    <property type="entry name" value="Immunoglobulin"/>
    <property type="match status" value="1"/>
</dbReference>
<evidence type="ECO:0000313" key="3">
    <source>
        <dbReference type="Proteomes" id="UP000291020"/>
    </source>
</evidence>
<reference evidence="2" key="3">
    <citation type="submission" date="2025-09" db="UniProtKB">
        <authorList>
            <consortium name="Ensembl"/>
        </authorList>
    </citation>
    <scope>IDENTIFICATION</scope>
</reference>
<dbReference type="Proteomes" id="UP000291020">
    <property type="component" value="Unassembled WGS sequence"/>
</dbReference>
<name>A0A452GLJ2_9SAUR</name>
<keyword evidence="3" id="KW-1185">Reference proteome</keyword>
<dbReference type="InterPro" id="IPR003597">
    <property type="entry name" value="Ig_C1-set"/>
</dbReference>
<evidence type="ECO:0000313" key="2">
    <source>
        <dbReference type="Ensembl" id="ENSGAGP00000002659.1"/>
    </source>
</evidence>
<feature type="domain" description="Immunoglobulin C1-set" evidence="1">
    <location>
        <begin position="28"/>
        <end position="103"/>
    </location>
</feature>
<reference evidence="3" key="1">
    <citation type="journal article" date="2017" name="PLoS ONE">
        <title>The Agassiz's desert tortoise genome provides a resource for the conservation of a threatened species.</title>
        <authorList>
            <person name="Tollis M."/>
            <person name="DeNardo D.F."/>
            <person name="Cornelius J.A."/>
            <person name="Dolby G.A."/>
            <person name="Edwards T."/>
            <person name="Henen B.T."/>
            <person name="Karl A.E."/>
            <person name="Murphy R.W."/>
            <person name="Kusumi K."/>
        </authorList>
    </citation>
    <scope>NUCLEOTIDE SEQUENCE [LARGE SCALE GENOMIC DNA]</scope>
</reference>
<protein>
    <recommendedName>
        <fullName evidence="1">Immunoglobulin C1-set domain-containing protein</fullName>
    </recommendedName>
</protein>
<dbReference type="Gene3D" id="2.60.40.10">
    <property type="entry name" value="Immunoglobulins"/>
    <property type="match status" value="1"/>
</dbReference>
<dbReference type="Pfam" id="PF07654">
    <property type="entry name" value="C1-set"/>
    <property type="match status" value="1"/>
</dbReference>
<sequence>APFPFSDTGLCFRLSLLSGCGSTAPPEVHLLVPTCEESSTESQLELVCLLLSFKPDQANVKWLVRGKESSPPTPAFSSAMGSTLQTYFMSQTMHILQRTFNRGRCPLVPGLQSVWASWLRFLKRLKLSPSPSACSGSWGTHALTDLGRRWV</sequence>
<dbReference type="AlphaFoldDB" id="A0A452GLJ2"/>
<accession>A0A452GLJ2</accession>
<organism evidence="2 3">
    <name type="scientific">Gopherus agassizii</name>
    <name type="common">Agassiz's desert tortoise</name>
    <dbReference type="NCBI Taxonomy" id="38772"/>
    <lineage>
        <taxon>Eukaryota</taxon>
        <taxon>Metazoa</taxon>
        <taxon>Chordata</taxon>
        <taxon>Craniata</taxon>
        <taxon>Vertebrata</taxon>
        <taxon>Euteleostomi</taxon>
        <taxon>Archelosauria</taxon>
        <taxon>Testudinata</taxon>
        <taxon>Testudines</taxon>
        <taxon>Cryptodira</taxon>
        <taxon>Durocryptodira</taxon>
        <taxon>Testudinoidea</taxon>
        <taxon>Testudinidae</taxon>
        <taxon>Gopherus</taxon>
    </lineage>
</organism>
<proteinExistence type="predicted"/>